<evidence type="ECO:0000313" key="3">
    <source>
        <dbReference type="Proteomes" id="UP001396334"/>
    </source>
</evidence>
<feature type="region of interest" description="Disordered" evidence="1">
    <location>
        <begin position="52"/>
        <end position="99"/>
    </location>
</feature>
<proteinExistence type="predicted"/>
<sequence length="143" mass="16197">MYRTMASMGTKQGTRTARSGKHVDQATKFQPQGQHKMEGSLHEKMKQEFIWGMNGGPSQQRIQGTNRKPLAYEPGKKQYKQVGVGDRRQDPPVSVNSTTADFSRATSYPRVVRWPCSCNPHHVRRTPYGSLIAPPHMPQKEPH</sequence>
<gene>
    <name evidence="2" type="ORF">V6N11_071610</name>
</gene>
<name>A0ABR2U0J7_9ROSI</name>
<comment type="caution">
    <text evidence="2">The sequence shown here is derived from an EMBL/GenBank/DDBJ whole genome shotgun (WGS) entry which is preliminary data.</text>
</comment>
<dbReference type="Proteomes" id="UP001396334">
    <property type="component" value="Unassembled WGS sequence"/>
</dbReference>
<keyword evidence="3" id="KW-1185">Reference proteome</keyword>
<dbReference type="EMBL" id="JBBPBN010000003">
    <property type="protein sequence ID" value="KAK9043263.1"/>
    <property type="molecule type" value="Genomic_DNA"/>
</dbReference>
<feature type="region of interest" description="Disordered" evidence="1">
    <location>
        <begin position="123"/>
        <end position="143"/>
    </location>
</feature>
<accession>A0ABR2U0J7</accession>
<evidence type="ECO:0000256" key="1">
    <source>
        <dbReference type="SAM" id="MobiDB-lite"/>
    </source>
</evidence>
<feature type="compositionally biased region" description="Polar residues" evidence="1">
    <location>
        <begin position="56"/>
        <end position="66"/>
    </location>
</feature>
<protein>
    <submittedName>
        <fullName evidence="2">Uncharacterized protein</fullName>
    </submittedName>
</protein>
<feature type="region of interest" description="Disordered" evidence="1">
    <location>
        <begin position="1"/>
        <end position="39"/>
    </location>
</feature>
<reference evidence="2 3" key="1">
    <citation type="journal article" date="2024" name="G3 (Bethesda)">
        <title>Genome assembly of Hibiscus sabdariffa L. provides insights into metabolisms of medicinal natural products.</title>
        <authorList>
            <person name="Kim T."/>
        </authorList>
    </citation>
    <scope>NUCLEOTIDE SEQUENCE [LARGE SCALE GENOMIC DNA]</scope>
    <source>
        <strain evidence="2">TK-2024</strain>
        <tissue evidence="2">Old leaves</tissue>
    </source>
</reference>
<feature type="compositionally biased region" description="Polar residues" evidence="1">
    <location>
        <begin position="7"/>
        <end position="17"/>
    </location>
</feature>
<evidence type="ECO:0000313" key="2">
    <source>
        <dbReference type="EMBL" id="KAK9043263.1"/>
    </source>
</evidence>
<organism evidence="2 3">
    <name type="scientific">Hibiscus sabdariffa</name>
    <name type="common">roselle</name>
    <dbReference type="NCBI Taxonomy" id="183260"/>
    <lineage>
        <taxon>Eukaryota</taxon>
        <taxon>Viridiplantae</taxon>
        <taxon>Streptophyta</taxon>
        <taxon>Embryophyta</taxon>
        <taxon>Tracheophyta</taxon>
        <taxon>Spermatophyta</taxon>
        <taxon>Magnoliopsida</taxon>
        <taxon>eudicotyledons</taxon>
        <taxon>Gunneridae</taxon>
        <taxon>Pentapetalae</taxon>
        <taxon>rosids</taxon>
        <taxon>malvids</taxon>
        <taxon>Malvales</taxon>
        <taxon>Malvaceae</taxon>
        <taxon>Malvoideae</taxon>
        <taxon>Hibiscus</taxon>
    </lineage>
</organism>